<evidence type="ECO:0000313" key="1">
    <source>
        <dbReference type="EMBL" id="CAI8026707.1"/>
    </source>
</evidence>
<gene>
    <name evidence="1" type="ORF">GBAR_LOCUS15316</name>
</gene>
<comment type="caution">
    <text evidence="1">The sequence shown here is derived from an EMBL/GenBank/DDBJ whole genome shotgun (WGS) entry which is preliminary data.</text>
</comment>
<dbReference type="Proteomes" id="UP001174909">
    <property type="component" value="Unassembled WGS sequence"/>
</dbReference>
<accession>A0AA35SCN8</accession>
<organism evidence="1 2">
    <name type="scientific">Geodia barretti</name>
    <name type="common">Barrett's horny sponge</name>
    <dbReference type="NCBI Taxonomy" id="519541"/>
    <lineage>
        <taxon>Eukaryota</taxon>
        <taxon>Metazoa</taxon>
        <taxon>Porifera</taxon>
        <taxon>Demospongiae</taxon>
        <taxon>Heteroscleromorpha</taxon>
        <taxon>Tetractinellida</taxon>
        <taxon>Astrophorina</taxon>
        <taxon>Geodiidae</taxon>
        <taxon>Geodia</taxon>
    </lineage>
</organism>
<dbReference type="EMBL" id="CASHTH010002228">
    <property type="protein sequence ID" value="CAI8026707.1"/>
    <property type="molecule type" value="Genomic_DNA"/>
</dbReference>
<name>A0AA35SCN8_GEOBA</name>
<protein>
    <submittedName>
        <fullName evidence="1">Uncharacterized protein</fullName>
    </submittedName>
</protein>
<proteinExistence type="predicted"/>
<reference evidence="1" key="1">
    <citation type="submission" date="2023-03" db="EMBL/GenBank/DDBJ databases">
        <authorList>
            <person name="Steffen K."/>
            <person name="Cardenas P."/>
        </authorList>
    </citation>
    <scope>NUCLEOTIDE SEQUENCE</scope>
</reference>
<dbReference type="AlphaFoldDB" id="A0AA35SCN8"/>
<keyword evidence="2" id="KW-1185">Reference proteome</keyword>
<evidence type="ECO:0000313" key="2">
    <source>
        <dbReference type="Proteomes" id="UP001174909"/>
    </source>
</evidence>
<sequence length="88" mass="9889">MGGPYWNQSGPLRGINWESSLWQPTLLEQSVMIVGVWMQWEPAVVWMVVSGHGTSPQENVSGVLTEVPWMCGHSPSPLTHRYTSRILL</sequence>